<dbReference type="EMBL" id="SOSA01000356">
    <property type="protein sequence ID" value="THC92145.1"/>
    <property type="molecule type" value="Genomic_DNA"/>
</dbReference>
<dbReference type="InterPro" id="IPR021842">
    <property type="entry name" value="DUF3435"/>
</dbReference>
<gene>
    <name evidence="1" type="ORF">EYZ11_008390</name>
</gene>
<dbReference type="STRING" id="1220188.A0A4S3JB04"/>
<organism evidence="1 2">
    <name type="scientific">Aspergillus tanneri</name>
    <dbReference type="NCBI Taxonomy" id="1220188"/>
    <lineage>
        <taxon>Eukaryota</taxon>
        <taxon>Fungi</taxon>
        <taxon>Dikarya</taxon>
        <taxon>Ascomycota</taxon>
        <taxon>Pezizomycotina</taxon>
        <taxon>Eurotiomycetes</taxon>
        <taxon>Eurotiomycetidae</taxon>
        <taxon>Eurotiales</taxon>
        <taxon>Aspergillaceae</taxon>
        <taxon>Aspergillus</taxon>
        <taxon>Aspergillus subgen. Circumdati</taxon>
    </lineage>
</organism>
<evidence type="ECO:0000313" key="2">
    <source>
        <dbReference type="Proteomes" id="UP000308092"/>
    </source>
</evidence>
<protein>
    <submittedName>
        <fullName evidence="1">Uncharacterized protein</fullName>
    </submittedName>
</protein>
<dbReference type="Proteomes" id="UP000308092">
    <property type="component" value="Unassembled WGS sequence"/>
</dbReference>
<keyword evidence="2" id="KW-1185">Reference proteome</keyword>
<accession>A0A4S3JB04</accession>
<reference evidence="1 2" key="1">
    <citation type="submission" date="2019-03" db="EMBL/GenBank/DDBJ databases">
        <title>The genome sequence of a newly discovered highly antifungal drug resistant Aspergillus species, Aspergillus tanneri NIH 1004.</title>
        <authorList>
            <person name="Mounaud S."/>
            <person name="Singh I."/>
            <person name="Joardar V."/>
            <person name="Pakala S."/>
            <person name="Pakala S."/>
            <person name="Venepally P."/>
            <person name="Hoover J."/>
            <person name="Nierman W."/>
            <person name="Chung J."/>
            <person name="Losada L."/>
        </authorList>
    </citation>
    <scope>NUCLEOTIDE SEQUENCE [LARGE SCALE GENOMIC DNA]</scope>
    <source>
        <strain evidence="1 2">NIH1004</strain>
    </source>
</reference>
<evidence type="ECO:0000313" key="1">
    <source>
        <dbReference type="EMBL" id="THC92145.1"/>
    </source>
</evidence>
<dbReference type="VEuPathDB" id="FungiDB:EYZ11_008390"/>
<comment type="caution">
    <text evidence="1">The sequence shown here is derived from an EMBL/GenBank/DDBJ whole genome shotgun (WGS) entry which is preliminary data.</text>
</comment>
<dbReference type="AlphaFoldDB" id="A0A4S3JB04"/>
<name>A0A4S3JB04_9EURO</name>
<dbReference type="Pfam" id="PF11917">
    <property type="entry name" value="DUF3435"/>
    <property type="match status" value="1"/>
</dbReference>
<sequence length="91" mass="10441">MRHEDVAVTFSTGRERPHMVLEIKPLKTKRYRGKKKLNSTLGIPEIPILQDSYTHYKYSRCGFASTSASGARRKALRYLSWGPEFVVKAAR</sequence>
<proteinExistence type="predicted"/>